<keyword evidence="7" id="KW-1185">Reference proteome</keyword>
<dbReference type="PROSITE" id="PS50293">
    <property type="entry name" value="TPR_REGION"/>
    <property type="match status" value="2"/>
</dbReference>
<dbReference type="InterPro" id="IPR050498">
    <property type="entry name" value="Ycf3"/>
</dbReference>
<evidence type="ECO:0000313" key="7">
    <source>
        <dbReference type="Proteomes" id="UP001159386"/>
    </source>
</evidence>
<dbReference type="Pfam" id="PF13414">
    <property type="entry name" value="TPR_11"/>
    <property type="match status" value="1"/>
</dbReference>
<dbReference type="Proteomes" id="UP001159386">
    <property type="component" value="Unassembled WGS sequence"/>
</dbReference>
<accession>A0ABT6KCK0</accession>
<dbReference type="InterPro" id="IPR019734">
    <property type="entry name" value="TPR_rpt"/>
</dbReference>
<protein>
    <submittedName>
        <fullName evidence="6">Tetratricopeptide repeat protein</fullName>
    </submittedName>
</protein>
<name>A0ABT6KCK0_9CYAN</name>
<evidence type="ECO:0000313" key="6">
    <source>
        <dbReference type="EMBL" id="MDH6105144.1"/>
    </source>
</evidence>
<comment type="caution">
    <text evidence="6">The sequence shown here is derived from an EMBL/GenBank/DDBJ whole genome shotgun (WGS) entry which is preliminary data.</text>
</comment>
<dbReference type="PANTHER" id="PTHR44858:SF1">
    <property type="entry name" value="UDP-N-ACETYLGLUCOSAMINE--PEPTIDE N-ACETYLGLUCOSAMINYLTRANSFERASE SPINDLY-RELATED"/>
    <property type="match status" value="1"/>
</dbReference>
<dbReference type="SMART" id="SM00028">
    <property type="entry name" value="TPR"/>
    <property type="match status" value="2"/>
</dbReference>
<comment type="similarity">
    <text evidence="1">Belongs to the CpcE/RpcE/PecE family.</text>
</comment>
<feature type="compositionally biased region" description="Polar residues" evidence="5">
    <location>
        <begin position="100"/>
        <end position="119"/>
    </location>
</feature>
<feature type="region of interest" description="Disordered" evidence="5">
    <location>
        <begin position="99"/>
        <end position="119"/>
    </location>
</feature>
<keyword evidence="2" id="KW-0677">Repeat</keyword>
<dbReference type="EMBL" id="JANQDF010000043">
    <property type="protein sequence ID" value="MDH6105144.1"/>
    <property type="molecule type" value="Genomic_DNA"/>
</dbReference>
<feature type="repeat" description="TPR" evidence="4">
    <location>
        <begin position="128"/>
        <end position="161"/>
    </location>
</feature>
<feature type="repeat" description="TPR" evidence="4">
    <location>
        <begin position="162"/>
        <end position="195"/>
    </location>
</feature>
<feature type="non-terminal residue" evidence="6">
    <location>
        <position position="209"/>
    </location>
</feature>
<keyword evidence="3 4" id="KW-0802">TPR repeat</keyword>
<gene>
    <name evidence="6" type="ORF">NWP22_04530</name>
</gene>
<dbReference type="RefSeq" id="WP_280801578.1">
    <property type="nucleotide sequence ID" value="NZ_JANQDF010000043.1"/>
</dbReference>
<sequence>MNEPQPGEFDVVLGGTGNAPEFAAVLGGIQGIQQKYNNPDPKVRINAISQALNYGDEGVNLLLQALTTDESVDVKNAAYNLLSSKYGKLIESVTAYQPEKTVTSSQSQDTRTGNSNQVDSVALDPNDTDAYINRGNVFYDQGEWELALADYNQAIAINPNYADAYMGRGNVFYNQGGWELALADYNKAIKLNPNYALAYYNRGLLYYNQ</sequence>
<dbReference type="SUPFAM" id="SSF48371">
    <property type="entry name" value="ARM repeat"/>
    <property type="match status" value="1"/>
</dbReference>
<dbReference type="InterPro" id="IPR011990">
    <property type="entry name" value="TPR-like_helical_dom_sf"/>
</dbReference>
<proteinExistence type="inferred from homology"/>
<dbReference type="PANTHER" id="PTHR44858">
    <property type="entry name" value="TETRATRICOPEPTIDE REPEAT PROTEIN 6"/>
    <property type="match status" value="1"/>
</dbReference>
<dbReference type="SUPFAM" id="SSF48452">
    <property type="entry name" value="TPR-like"/>
    <property type="match status" value="1"/>
</dbReference>
<dbReference type="InterPro" id="IPR016024">
    <property type="entry name" value="ARM-type_fold"/>
</dbReference>
<evidence type="ECO:0000256" key="3">
    <source>
        <dbReference type="ARBA" id="ARBA00022803"/>
    </source>
</evidence>
<evidence type="ECO:0000256" key="5">
    <source>
        <dbReference type="SAM" id="MobiDB-lite"/>
    </source>
</evidence>
<dbReference type="PROSITE" id="PS50005">
    <property type="entry name" value="TPR"/>
    <property type="match status" value="2"/>
</dbReference>
<evidence type="ECO:0000256" key="1">
    <source>
        <dbReference type="ARBA" id="ARBA00009299"/>
    </source>
</evidence>
<organism evidence="6 7">
    <name type="scientific">Anabaenopsis tanganyikae CS-531</name>
    <dbReference type="NCBI Taxonomy" id="2785304"/>
    <lineage>
        <taxon>Bacteria</taxon>
        <taxon>Bacillati</taxon>
        <taxon>Cyanobacteriota</taxon>
        <taxon>Cyanophyceae</taxon>
        <taxon>Nostocales</taxon>
        <taxon>Nodulariaceae</taxon>
        <taxon>Anabaenopsis</taxon>
        <taxon>Anabaenopsis tanganyikae</taxon>
    </lineage>
</organism>
<evidence type="ECO:0000256" key="2">
    <source>
        <dbReference type="ARBA" id="ARBA00022737"/>
    </source>
</evidence>
<dbReference type="Gene3D" id="1.25.40.10">
    <property type="entry name" value="Tetratricopeptide repeat domain"/>
    <property type="match status" value="1"/>
</dbReference>
<evidence type="ECO:0000256" key="4">
    <source>
        <dbReference type="PROSITE-ProRule" id="PRU00339"/>
    </source>
</evidence>
<reference evidence="6 7" key="1">
    <citation type="journal article" date="2023" name="J. Phycol.">
        <title>Chrysosporum ovalisporum is synonymous with the true-branching cyanobacterium Umezakia natans (Nostocales/Aphanizomenonaceae).</title>
        <authorList>
            <person name="McGregor G.B."/>
            <person name="Sendall B.C."/>
            <person name="Niiyama Y."/>
            <person name="Tuji A."/>
            <person name="Willis A."/>
        </authorList>
    </citation>
    <scope>NUCLEOTIDE SEQUENCE [LARGE SCALE GENOMIC DNA]</scope>
    <source>
        <strain evidence="6 7">CS-531</strain>
    </source>
</reference>